<feature type="region of interest" description="Disordered" evidence="10">
    <location>
        <begin position="1277"/>
        <end position="1296"/>
    </location>
</feature>
<feature type="domain" description="C2H2-type" evidence="11">
    <location>
        <begin position="892"/>
        <end position="919"/>
    </location>
</feature>
<dbReference type="Gene3D" id="3.30.160.60">
    <property type="entry name" value="Classic Zinc Finger"/>
    <property type="match status" value="8"/>
</dbReference>
<keyword evidence="2" id="KW-0479">Metal-binding</keyword>
<dbReference type="PANTHER" id="PTHR47772">
    <property type="entry name" value="ZINC FINGER PROTEIN 200"/>
    <property type="match status" value="1"/>
</dbReference>
<organism evidence="12 13">
    <name type="scientific">Trichogramma brassicae</name>
    <dbReference type="NCBI Taxonomy" id="86971"/>
    <lineage>
        <taxon>Eukaryota</taxon>
        <taxon>Metazoa</taxon>
        <taxon>Ecdysozoa</taxon>
        <taxon>Arthropoda</taxon>
        <taxon>Hexapoda</taxon>
        <taxon>Insecta</taxon>
        <taxon>Pterygota</taxon>
        <taxon>Neoptera</taxon>
        <taxon>Endopterygota</taxon>
        <taxon>Hymenoptera</taxon>
        <taxon>Apocrita</taxon>
        <taxon>Proctotrupomorpha</taxon>
        <taxon>Chalcidoidea</taxon>
        <taxon>Trichogrammatidae</taxon>
        <taxon>Trichogramma</taxon>
    </lineage>
</organism>
<dbReference type="EMBL" id="CADCXV010000080">
    <property type="protein sequence ID" value="CAB0028149.1"/>
    <property type="molecule type" value="Genomic_DNA"/>
</dbReference>
<dbReference type="PROSITE" id="PS00028">
    <property type="entry name" value="ZINC_FINGER_C2H2_1"/>
    <property type="match status" value="4"/>
</dbReference>
<name>A0A6H5I1B0_9HYME</name>
<dbReference type="GO" id="GO:0005634">
    <property type="term" value="C:nucleus"/>
    <property type="evidence" value="ECO:0007669"/>
    <property type="project" value="UniProtKB-SubCell"/>
</dbReference>
<evidence type="ECO:0000256" key="3">
    <source>
        <dbReference type="ARBA" id="ARBA00022737"/>
    </source>
</evidence>
<feature type="domain" description="C2H2-type" evidence="11">
    <location>
        <begin position="817"/>
        <end position="844"/>
    </location>
</feature>
<evidence type="ECO:0000256" key="5">
    <source>
        <dbReference type="ARBA" id="ARBA00022833"/>
    </source>
</evidence>
<dbReference type="Proteomes" id="UP000479190">
    <property type="component" value="Unassembled WGS sequence"/>
</dbReference>
<feature type="domain" description="C2H2-type" evidence="11">
    <location>
        <begin position="921"/>
        <end position="949"/>
    </location>
</feature>
<dbReference type="InterPro" id="IPR050636">
    <property type="entry name" value="C2H2-ZF_domain-containing"/>
</dbReference>
<gene>
    <name evidence="12" type="ORF">TBRA_LOCUS368</name>
</gene>
<evidence type="ECO:0000313" key="13">
    <source>
        <dbReference type="Proteomes" id="UP000479190"/>
    </source>
</evidence>
<keyword evidence="3" id="KW-0677">Repeat</keyword>
<feature type="region of interest" description="Disordered" evidence="10">
    <location>
        <begin position="100"/>
        <end position="129"/>
    </location>
</feature>
<feature type="domain" description="C2H2-type" evidence="11">
    <location>
        <begin position="647"/>
        <end position="674"/>
    </location>
</feature>
<feature type="compositionally biased region" description="Basic residues" evidence="10">
    <location>
        <begin position="1232"/>
        <end position="1252"/>
    </location>
</feature>
<dbReference type="GO" id="GO:0008270">
    <property type="term" value="F:zinc ion binding"/>
    <property type="evidence" value="ECO:0007669"/>
    <property type="project" value="UniProtKB-KW"/>
</dbReference>
<keyword evidence="6" id="KW-0805">Transcription regulation</keyword>
<evidence type="ECO:0000256" key="8">
    <source>
        <dbReference type="ARBA" id="ARBA00023242"/>
    </source>
</evidence>
<evidence type="ECO:0000259" key="11">
    <source>
        <dbReference type="PROSITE" id="PS50157"/>
    </source>
</evidence>
<evidence type="ECO:0000256" key="1">
    <source>
        <dbReference type="ARBA" id="ARBA00004123"/>
    </source>
</evidence>
<feature type="region of interest" description="Disordered" evidence="10">
    <location>
        <begin position="1192"/>
        <end position="1256"/>
    </location>
</feature>
<keyword evidence="7" id="KW-0804">Transcription</keyword>
<dbReference type="InterPro" id="IPR013087">
    <property type="entry name" value="Znf_C2H2_type"/>
</dbReference>
<feature type="region of interest" description="Disordered" evidence="10">
    <location>
        <begin position="1359"/>
        <end position="1396"/>
    </location>
</feature>
<dbReference type="PANTHER" id="PTHR47772:SF13">
    <property type="entry name" value="GASTRULA ZINC FINGER PROTEIN XLCGF49.1-LIKE-RELATED"/>
    <property type="match status" value="1"/>
</dbReference>
<dbReference type="Pfam" id="PF00096">
    <property type="entry name" value="zf-C2H2"/>
    <property type="match status" value="2"/>
</dbReference>
<keyword evidence="5" id="KW-0862">Zinc</keyword>
<accession>A0A6H5I1B0</accession>
<evidence type="ECO:0000256" key="6">
    <source>
        <dbReference type="ARBA" id="ARBA00023015"/>
    </source>
</evidence>
<evidence type="ECO:0000256" key="7">
    <source>
        <dbReference type="ARBA" id="ARBA00023163"/>
    </source>
</evidence>
<feature type="domain" description="C2H2-type" evidence="11">
    <location>
        <begin position="252"/>
        <end position="279"/>
    </location>
</feature>
<feature type="compositionally biased region" description="Basic and acidic residues" evidence="10">
    <location>
        <begin position="1192"/>
        <end position="1205"/>
    </location>
</feature>
<feature type="region of interest" description="Disordered" evidence="10">
    <location>
        <begin position="1572"/>
        <end position="1598"/>
    </location>
</feature>
<comment type="subcellular location">
    <subcellularLocation>
        <location evidence="1">Nucleus</location>
    </subcellularLocation>
</comment>
<dbReference type="OrthoDB" id="3437960at2759"/>
<dbReference type="SUPFAM" id="SSF57667">
    <property type="entry name" value="beta-beta-alpha zinc fingers"/>
    <property type="match status" value="3"/>
</dbReference>
<sequence>MACSHWDRSFKWKSDSQRYRDFVKCRDGLSLFLKRLHGYTGSLRTDSKASRRAEPLCFMFTVARNRSSTAAAAAAAAAGGNRLSMMSMLNRNFKQFAKKRRPLTRSRSDFHQPQPQPPSSSQASTPLHHQLSLRGRDELQIEALDEDEASSSRDSLVFPASLGLVSRHQLELQQARQRQLQQQRAAAAAVAAASSTAKTSSSEAASTPGKATAAIDASKSSGGELNKPNLSISPASLLAQSARLEPSHQREFRCRFCGKGYRWKSTMRRHESLECGDKPPSFQCSQCPYKARQRGNLTVHFKRHHQNNSLDIIRLPSGLAEQATTAGVAAAASSHTLNPEQEQKYPCDNCSSVFSRKCNLYYHRKYECGQPPRFQCPYCRYRTRHQSNVRAHVKRIHCGLQVYFIDFLIYTTASRRFLSLAYGDPLNIHDPDFTYFPRRRRNVMTQQEYRRLLSSIIELPTPCDRPDDLSTYRGTPKNFQCPKCPKRFSARSSVVQHMRYDCNRAPRFACPYCEIQSKWPFSLYKHIRNVHPGLKVYCNDMSTDKYSSAGSVLGGCPEHVPLHEMLAQVPSLQQPLSSRALRVREKAAIRLLLLLLRYQAHEQRLRARQAHAHRPAARLQGRGRRQNLSQINCQTLFCVELSQPQWLICPHCPRLLETDECLQRHLRSHDYSRVITHDPLGRAPPAIQHRCNYCEYTSKYTSNIHKHIYRISLPEDPSMPDPQLILFEPDTTPQIRNINSAPGRFPCGRCDRSQFPRSSRRNNYWSSSITGGPYDSVIHENNQSGKHFKCPNCDRRYLRHSTLKRHQRYECGQPPKYQCQKCHKRFKHKHALEEHDIVHPGGNVFVTEVAETIELSTSTQSYEDVLAQPQPSLVLPQIVAPIPTTAKNSARNICHQCGKSYVHLTTLKRHLRYECNKPPRFCCVYCPQRCKHKTDLKSHMLRCHKGQKLSFFICDDNEASPRPGEYPVSPDTAGGTNLRGLLRKARLRLRSLRKILRVSEQSGPTQALRVRRSAAIFLRVLWSEFAIVSGNWKIRPVPSLTKISRPKPKPSHVRDLFRSEIENDRSKSKNVPSANQHIQIKNENIQYNYENDRSKSENVPSANQHIQIKNENIQYNYENVRSTVITSVPSLYGARRKKGRPASSAFKNPRSFTSIPLSQTEAIMSILPNPLTMQKTVSKHFPNLSPEVSLEKVKVQKNKKDETAKRRSTTRNVDYRERSSRSPVVENGARVMSKKSKKDKNKKRGRPAKSRHYGIPVIKVEKKEDDFIDVVGLEPRERNDDNRKKRAGRPPRKLPLDNKTVKVEDVLSKLKTRDYGKMKKKGRGRPKRLFNSLPLVKSEINDLKLKSSYVKLTKLVVPDKTDKGPQQSEASIDAQPELPSDGDSAVVKPDNPENNPDCNIYEIANGASVEEVKSSDEADPIAIDDTTVWLQEDSSAAAAAGGALNFTSYLCKNCSAGFRRVADLYRHKCGPIPPRYACPYCEKRDHYSSNINRHIKRWHPNMPIKSPSARASGLHTAVDLLQALPVPQVQSALQPKIDHDRPFALLLRQGPPVQVPVLRDPRPQLVQHLSARSQAYAARPTRQPRLAQGNKRHPCPRCSRTYKHRSHMLRHYKYECESSHRFQCPYCQLPLRQRTQAWRHIKHLHPNQQMYCIDVATNTTLVRSGWSNN</sequence>
<feature type="compositionally biased region" description="Low complexity" evidence="10">
    <location>
        <begin position="194"/>
        <end position="207"/>
    </location>
</feature>
<evidence type="ECO:0000256" key="2">
    <source>
        <dbReference type="ARBA" id="ARBA00022723"/>
    </source>
</evidence>
<keyword evidence="4 9" id="KW-0863">Zinc-finger</keyword>
<reference evidence="12 13" key="1">
    <citation type="submission" date="2020-02" db="EMBL/GenBank/DDBJ databases">
        <authorList>
            <person name="Ferguson B K."/>
        </authorList>
    </citation>
    <scope>NUCLEOTIDE SEQUENCE [LARGE SCALE GENOMIC DNA]</scope>
</reference>
<protein>
    <recommendedName>
        <fullName evidence="11">C2H2-type domain-containing protein</fullName>
    </recommendedName>
</protein>
<feature type="domain" description="C2H2-type" evidence="11">
    <location>
        <begin position="282"/>
        <end position="309"/>
    </location>
</feature>
<dbReference type="PROSITE" id="PS50157">
    <property type="entry name" value="ZINC_FINGER_C2H2_2"/>
    <property type="match status" value="11"/>
</dbReference>
<proteinExistence type="predicted"/>
<dbReference type="SMART" id="SM00355">
    <property type="entry name" value="ZnF_C2H2"/>
    <property type="match status" value="16"/>
</dbReference>
<feature type="domain" description="C2H2-type" evidence="11">
    <location>
        <begin position="1593"/>
        <end position="1625"/>
    </location>
</feature>
<feature type="domain" description="C2H2-type" evidence="11">
    <location>
        <begin position="374"/>
        <end position="402"/>
    </location>
</feature>
<feature type="domain" description="C2H2-type" evidence="11">
    <location>
        <begin position="479"/>
        <end position="506"/>
    </location>
</feature>
<evidence type="ECO:0000256" key="10">
    <source>
        <dbReference type="SAM" id="MobiDB-lite"/>
    </source>
</evidence>
<feature type="domain" description="C2H2-type" evidence="11">
    <location>
        <begin position="345"/>
        <end position="372"/>
    </location>
</feature>
<dbReference type="InterPro" id="IPR036236">
    <property type="entry name" value="Znf_C2H2_sf"/>
</dbReference>
<feature type="domain" description="C2H2-type" evidence="11">
    <location>
        <begin position="788"/>
        <end position="815"/>
    </location>
</feature>
<keyword evidence="8" id="KW-0539">Nucleus</keyword>
<feature type="region of interest" description="Disordered" evidence="10">
    <location>
        <begin position="194"/>
        <end position="228"/>
    </location>
</feature>
<evidence type="ECO:0000256" key="9">
    <source>
        <dbReference type="PROSITE-ProRule" id="PRU00042"/>
    </source>
</evidence>
<evidence type="ECO:0000313" key="12">
    <source>
        <dbReference type="EMBL" id="CAB0028149.1"/>
    </source>
</evidence>
<keyword evidence="13" id="KW-1185">Reference proteome</keyword>
<evidence type="ECO:0000256" key="4">
    <source>
        <dbReference type="ARBA" id="ARBA00022771"/>
    </source>
</evidence>
<feature type="compositionally biased region" description="Polar residues" evidence="10">
    <location>
        <begin position="218"/>
        <end position="228"/>
    </location>
</feature>